<dbReference type="CDD" id="cd23509">
    <property type="entry name" value="Gnk2-like"/>
    <property type="match status" value="2"/>
</dbReference>
<dbReference type="PROSITE" id="PS51473">
    <property type="entry name" value="GNK2"/>
    <property type="match status" value="2"/>
</dbReference>
<feature type="domain" description="Gnk2-homologous" evidence="5">
    <location>
        <begin position="141"/>
        <end position="250"/>
    </location>
</feature>
<dbReference type="FunFam" id="3.30.430.20:FF:000002">
    <property type="entry name" value="Cysteine-rich receptor-like protein kinase 10"/>
    <property type="match status" value="1"/>
</dbReference>
<evidence type="ECO:0000313" key="6">
    <source>
        <dbReference type="EMBL" id="RHN77396.1"/>
    </source>
</evidence>
<evidence type="ECO:0000256" key="4">
    <source>
        <dbReference type="SAM" id="SignalP"/>
    </source>
</evidence>
<feature type="region of interest" description="Disordered" evidence="3">
    <location>
        <begin position="254"/>
        <end position="283"/>
    </location>
</feature>
<dbReference type="PANTHER" id="PTHR32099:SF51">
    <property type="entry name" value="CYSTEINE-RICH RECEPTOR-LIKE PROTEIN KINASE 25 ISOFORM X1"/>
    <property type="match status" value="1"/>
</dbReference>
<feature type="compositionally biased region" description="Polar residues" evidence="3">
    <location>
        <begin position="271"/>
        <end position="283"/>
    </location>
</feature>
<feature type="compositionally biased region" description="Polar residues" evidence="3">
    <location>
        <begin position="254"/>
        <end position="263"/>
    </location>
</feature>
<gene>
    <name evidence="6" type="ORF">MtrunA17_Chr1g0154341</name>
</gene>
<dbReference type="Pfam" id="PF01657">
    <property type="entry name" value="Stress-antifung"/>
    <property type="match status" value="2"/>
</dbReference>
<dbReference type="PANTHER" id="PTHR32099">
    <property type="entry name" value="CYSTEINE-RICH REPEAT SECRETORY PROTEIN"/>
    <property type="match status" value="1"/>
</dbReference>
<keyword evidence="1 4" id="KW-0732">Signal</keyword>
<dbReference type="InterPro" id="IPR038408">
    <property type="entry name" value="GNK2_sf"/>
</dbReference>
<feature type="chain" id="PRO_5017211917" evidence="4">
    <location>
        <begin position="22"/>
        <end position="283"/>
    </location>
</feature>
<dbReference type="Gramene" id="rna843">
    <property type="protein sequence ID" value="RHN77396.1"/>
    <property type="gene ID" value="gene843"/>
</dbReference>
<evidence type="ECO:0000256" key="1">
    <source>
        <dbReference type="ARBA" id="ARBA00022729"/>
    </source>
</evidence>
<dbReference type="InterPro" id="IPR002902">
    <property type="entry name" value="GNK2"/>
</dbReference>
<evidence type="ECO:0000256" key="2">
    <source>
        <dbReference type="ARBA" id="ARBA00022737"/>
    </source>
</evidence>
<dbReference type="FunFam" id="3.30.430.20:FF:000003">
    <property type="entry name" value="Cysteine-rich RLK (RECEPTOR-like protein kinase) 10"/>
    <property type="match status" value="1"/>
</dbReference>
<feature type="signal peptide" evidence="4">
    <location>
        <begin position="1"/>
        <end position="21"/>
    </location>
</feature>
<feature type="domain" description="Gnk2-homologous" evidence="5">
    <location>
        <begin position="30"/>
        <end position="135"/>
    </location>
</feature>
<dbReference type="EMBL" id="PSQE01000001">
    <property type="protein sequence ID" value="RHN77396.1"/>
    <property type="molecule type" value="Genomic_DNA"/>
</dbReference>
<comment type="caution">
    <text evidence="6">The sequence shown here is derived from an EMBL/GenBank/DDBJ whole genome shotgun (WGS) entry which is preliminary data.</text>
</comment>
<reference evidence="6" key="1">
    <citation type="journal article" date="2018" name="Nat. Plants">
        <title>Whole-genome landscape of Medicago truncatula symbiotic genes.</title>
        <authorList>
            <person name="Pecrix Y."/>
            <person name="Gamas P."/>
            <person name="Carrere S."/>
        </authorList>
    </citation>
    <scope>NUCLEOTIDE SEQUENCE</scope>
    <source>
        <tissue evidence="6">Leaves</tissue>
    </source>
</reference>
<evidence type="ECO:0000256" key="3">
    <source>
        <dbReference type="SAM" id="MobiDB-lite"/>
    </source>
</evidence>
<protein>
    <submittedName>
        <fullName evidence="6">Putative Gnk2-like domain-containing protein</fullName>
    </submittedName>
</protein>
<evidence type="ECO:0000259" key="5">
    <source>
        <dbReference type="PROSITE" id="PS51473"/>
    </source>
</evidence>
<dbReference type="AlphaFoldDB" id="A0A396JGL6"/>
<dbReference type="Gene3D" id="3.30.430.20">
    <property type="entry name" value="Gnk2 domain, C-X8-C-X2-C motif"/>
    <property type="match status" value="2"/>
</dbReference>
<organism evidence="6">
    <name type="scientific">Medicago truncatula</name>
    <name type="common">Barrel medic</name>
    <name type="synonym">Medicago tribuloides</name>
    <dbReference type="NCBI Taxonomy" id="3880"/>
    <lineage>
        <taxon>Eukaryota</taxon>
        <taxon>Viridiplantae</taxon>
        <taxon>Streptophyta</taxon>
        <taxon>Embryophyta</taxon>
        <taxon>Tracheophyta</taxon>
        <taxon>Spermatophyta</taxon>
        <taxon>Magnoliopsida</taxon>
        <taxon>eudicotyledons</taxon>
        <taxon>Gunneridae</taxon>
        <taxon>Pentapetalae</taxon>
        <taxon>rosids</taxon>
        <taxon>fabids</taxon>
        <taxon>Fabales</taxon>
        <taxon>Fabaceae</taxon>
        <taxon>Papilionoideae</taxon>
        <taxon>50 kb inversion clade</taxon>
        <taxon>NPAAA clade</taxon>
        <taxon>Hologalegina</taxon>
        <taxon>IRL clade</taxon>
        <taxon>Trifolieae</taxon>
        <taxon>Medicago</taxon>
    </lineage>
</organism>
<accession>A0A396JGL6</accession>
<proteinExistence type="predicted"/>
<keyword evidence="2" id="KW-0677">Repeat</keyword>
<dbReference type="Proteomes" id="UP000265566">
    <property type="component" value="Chromosome 1"/>
</dbReference>
<name>A0A396JGL6_MEDTR</name>
<sequence length="283" mass="31936">MSSFLCSFLLIFIFTSQLTTANINNDNKLQYFCDQNNDGGNYTTNSTYHKNLNTLLSTLTSNKDINYGFYNSSYGINTDKVNAIGLCRGDVKPNDCQNCIKNSSVFLTQLCQNRKEAIGWYDEDTCMLRYSYRSIFGLNETRPFYLGWSLNNATNEDEFDKVLKNLLDNLRNRASSGDSDLKYAVGSDEVGQNNNQTIYALVQCTPDLSKSLCDDCLVKSIKAIPRCCNNRLGARIVRPSCYLRYETDSLFYQQTPDPPSSLQVPPFSTPPFAQNTSSPGIYQ</sequence>